<dbReference type="AlphaFoldDB" id="A0A1T4PD24"/>
<keyword evidence="1" id="KW-0812">Transmembrane</keyword>
<dbReference type="RefSeq" id="WP_078787765.1">
    <property type="nucleotide sequence ID" value="NZ_CACZYW010000001.1"/>
</dbReference>
<keyword evidence="1" id="KW-0472">Membrane</keyword>
<evidence type="ECO:0000313" key="2">
    <source>
        <dbReference type="EMBL" id="SJZ89399.1"/>
    </source>
</evidence>
<dbReference type="OrthoDB" id="9808253at2"/>
<evidence type="ECO:0000313" key="3">
    <source>
        <dbReference type="Proteomes" id="UP000189857"/>
    </source>
</evidence>
<organism evidence="2 3">
    <name type="scientific">Eubacterium ruminantium</name>
    <dbReference type="NCBI Taxonomy" id="42322"/>
    <lineage>
        <taxon>Bacteria</taxon>
        <taxon>Bacillati</taxon>
        <taxon>Bacillota</taxon>
        <taxon>Clostridia</taxon>
        <taxon>Eubacteriales</taxon>
        <taxon>Eubacteriaceae</taxon>
        <taxon>Eubacterium</taxon>
    </lineage>
</organism>
<accession>A0A1T4PD24</accession>
<dbReference type="Proteomes" id="UP000189857">
    <property type="component" value="Unassembled WGS sequence"/>
</dbReference>
<evidence type="ECO:0000256" key="1">
    <source>
        <dbReference type="SAM" id="Phobius"/>
    </source>
</evidence>
<keyword evidence="1" id="KW-1133">Transmembrane helix</keyword>
<evidence type="ECO:0008006" key="4">
    <source>
        <dbReference type="Google" id="ProtNLM"/>
    </source>
</evidence>
<sequence length="212" mass="25145">MNHLEAQSYIMPFIEGTLPESKHEDFCLHMNSCAKCHEELEIYYTLIVGMKQLDSKQELATDFSKDLENKLKKLENSYRGRRRIRFSTFTFLMILIIAGIFVFYGRALAKVYNFEERKKLESQGDYYFGKELSPILLRHDKDIVEESKKLTQKPKFTLVEKLDNYSSIKESIVYNINCGRQVLEEILQKRQEEELEKDSLLGEDEYEENFTY</sequence>
<gene>
    <name evidence="2" type="ORF">SAMN02745110_01953</name>
</gene>
<reference evidence="2 3" key="1">
    <citation type="submission" date="2017-02" db="EMBL/GenBank/DDBJ databases">
        <authorList>
            <person name="Peterson S.W."/>
        </authorList>
    </citation>
    <scope>NUCLEOTIDE SEQUENCE [LARGE SCALE GENOMIC DNA]</scope>
    <source>
        <strain evidence="2 3">ATCC 17233</strain>
    </source>
</reference>
<name>A0A1T4PD24_9FIRM</name>
<keyword evidence="3" id="KW-1185">Reference proteome</keyword>
<feature type="transmembrane region" description="Helical" evidence="1">
    <location>
        <begin position="86"/>
        <end position="104"/>
    </location>
</feature>
<proteinExistence type="predicted"/>
<dbReference type="EMBL" id="FUXA01000011">
    <property type="protein sequence ID" value="SJZ89399.1"/>
    <property type="molecule type" value="Genomic_DNA"/>
</dbReference>
<protein>
    <recommendedName>
        <fullName evidence="4">Zinc-finger</fullName>
    </recommendedName>
</protein>